<keyword evidence="1" id="KW-0732">Signal</keyword>
<evidence type="ECO:0000313" key="3">
    <source>
        <dbReference type="Proteomes" id="UP001224622"/>
    </source>
</evidence>
<organism evidence="2 3">
    <name type="scientific">Serratia fonticola</name>
    <dbReference type="NCBI Taxonomy" id="47917"/>
    <lineage>
        <taxon>Bacteria</taxon>
        <taxon>Pseudomonadati</taxon>
        <taxon>Pseudomonadota</taxon>
        <taxon>Gammaproteobacteria</taxon>
        <taxon>Enterobacterales</taxon>
        <taxon>Yersiniaceae</taxon>
        <taxon>Serratia</taxon>
    </lineage>
</organism>
<name>A0AAJ2DD96_SERFO</name>
<evidence type="ECO:0000313" key="2">
    <source>
        <dbReference type="EMBL" id="MDQ9128200.1"/>
    </source>
</evidence>
<dbReference type="PROSITE" id="PS51257">
    <property type="entry name" value="PROKAR_LIPOPROTEIN"/>
    <property type="match status" value="1"/>
</dbReference>
<sequence length="123" mass="13388">MKVYKWIALILPVALSGCFIANVESGRAYNGMDSEYTSSMNTEITAACIKNAWQNSDVHMGLTAAGVSQRNTGDMITLYTLNYTEIVDVSPSADGKSKVVFYHNGDRIWGSKKILISGIKGCL</sequence>
<gene>
    <name evidence="2" type="ORF">RDT67_17380</name>
</gene>
<feature type="signal peptide" evidence="1">
    <location>
        <begin position="1"/>
        <end position="21"/>
    </location>
</feature>
<accession>A0AAJ2DD96</accession>
<evidence type="ECO:0008006" key="4">
    <source>
        <dbReference type="Google" id="ProtNLM"/>
    </source>
</evidence>
<evidence type="ECO:0000256" key="1">
    <source>
        <dbReference type="SAM" id="SignalP"/>
    </source>
</evidence>
<dbReference type="EMBL" id="JAVIGA010000020">
    <property type="protein sequence ID" value="MDQ9128200.1"/>
    <property type="molecule type" value="Genomic_DNA"/>
</dbReference>
<dbReference type="Proteomes" id="UP001224622">
    <property type="component" value="Unassembled WGS sequence"/>
</dbReference>
<dbReference type="AlphaFoldDB" id="A0AAJ2DD96"/>
<comment type="caution">
    <text evidence="2">The sequence shown here is derived from an EMBL/GenBank/DDBJ whole genome shotgun (WGS) entry which is preliminary data.</text>
</comment>
<protein>
    <recommendedName>
        <fullName evidence="4">Lipoprotein</fullName>
    </recommendedName>
</protein>
<proteinExistence type="predicted"/>
<feature type="chain" id="PRO_5042462877" description="Lipoprotein" evidence="1">
    <location>
        <begin position="22"/>
        <end position="123"/>
    </location>
</feature>
<dbReference type="RefSeq" id="WP_098931417.1">
    <property type="nucleotide sequence ID" value="NZ_CP023956.1"/>
</dbReference>
<reference evidence="2" key="1">
    <citation type="submission" date="2023-08" db="EMBL/GenBank/DDBJ databases">
        <title>The Comparative Genomic Analysis of Yersiniaceae from Polar Regions.</title>
        <authorList>
            <person name="Goncharov A."/>
            <person name="Aslanov B."/>
            <person name="Kolodzhieva V."/>
            <person name="Azarov D."/>
            <person name="Mochov A."/>
            <person name="Lebedeva E."/>
        </authorList>
    </citation>
    <scope>NUCLEOTIDE SEQUENCE</scope>
    <source>
        <strain evidence="2">Vf</strain>
    </source>
</reference>